<feature type="domain" description="DUF1330" evidence="1">
    <location>
        <begin position="3"/>
        <end position="87"/>
    </location>
</feature>
<dbReference type="InterPro" id="IPR011008">
    <property type="entry name" value="Dimeric_a/b-barrel"/>
</dbReference>
<dbReference type="AlphaFoldDB" id="A0A0K6IMD2"/>
<proteinExistence type="predicted"/>
<dbReference type="EMBL" id="CYHG01000006">
    <property type="protein sequence ID" value="CUB04253.1"/>
    <property type="molecule type" value="Genomic_DNA"/>
</dbReference>
<dbReference type="PANTHER" id="PTHR41521:SF4">
    <property type="entry name" value="BLR0684 PROTEIN"/>
    <property type="match status" value="1"/>
</dbReference>
<dbReference type="RefSeq" id="WP_055463200.1">
    <property type="nucleotide sequence ID" value="NZ_CYHG01000006.1"/>
</dbReference>
<dbReference type="STRING" id="1137284.GCA_001418205_02117"/>
<accession>A0A0K6IMD2</accession>
<evidence type="ECO:0000259" key="1">
    <source>
        <dbReference type="Pfam" id="PF07045"/>
    </source>
</evidence>
<dbReference type="Gene3D" id="3.30.70.100">
    <property type="match status" value="1"/>
</dbReference>
<evidence type="ECO:0000313" key="2">
    <source>
        <dbReference type="EMBL" id="CUB04253.1"/>
    </source>
</evidence>
<name>A0A0K6IMD2_9GAMM</name>
<protein>
    <submittedName>
        <fullName evidence="2">Uncharacterized conserved protein, DUF1330 family</fullName>
    </submittedName>
</protein>
<organism evidence="2 3">
    <name type="scientific">Marinomonas fungiae</name>
    <dbReference type="NCBI Taxonomy" id="1137284"/>
    <lineage>
        <taxon>Bacteria</taxon>
        <taxon>Pseudomonadati</taxon>
        <taxon>Pseudomonadota</taxon>
        <taxon>Gammaproteobacteria</taxon>
        <taxon>Oceanospirillales</taxon>
        <taxon>Oceanospirillaceae</taxon>
        <taxon>Marinomonas</taxon>
    </lineage>
</organism>
<sequence>MASFVIVDATVINPEKLAEYSAQAMATLELFGGRFIAKGEAEILHGEAAHIKKSIIEFPDKESARNWYNSEAYQRLAPLREQGIQSTFQLL</sequence>
<reference evidence="3" key="1">
    <citation type="submission" date="2015-08" db="EMBL/GenBank/DDBJ databases">
        <authorList>
            <person name="Varghese N."/>
        </authorList>
    </citation>
    <scope>NUCLEOTIDE SEQUENCE [LARGE SCALE GENOMIC DNA]</scope>
    <source>
        <strain evidence="3">JCM 18476</strain>
    </source>
</reference>
<dbReference type="Pfam" id="PF07045">
    <property type="entry name" value="DUF1330"/>
    <property type="match status" value="1"/>
</dbReference>
<dbReference type="OrthoDB" id="9806380at2"/>
<dbReference type="InterPro" id="IPR010753">
    <property type="entry name" value="DUF1330"/>
</dbReference>
<dbReference type="PANTHER" id="PTHR41521">
    <property type="match status" value="1"/>
</dbReference>
<gene>
    <name evidence="2" type="ORF">Ga0061065_10672</name>
</gene>
<evidence type="ECO:0000313" key="3">
    <source>
        <dbReference type="Proteomes" id="UP000182769"/>
    </source>
</evidence>
<keyword evidence="3" id="KW-1185">Reference proteome</keyword>
<dbReference type="Proteomes" id="UP000182769">
    <property type="component" value="Unassembled WGS sequence"/>
</dbReference>
<dbReference type="SUPFAM" id="SSF54909">
    <property type="entry name" value="Dimeric alpha+beta barrel"/>
    <property type="match status" value="1"/>
</dbReference>